<evidence type="ECO:0000313" key="2">
    <source>
        <dbReference type="EMBL" id="QNP50301.1"/>
    </source>
</evidence>
<dbReference type="InterPro" id="IPR021557">
    <property type="entry name" value="DUF3016"/>
</dbReference>
<organism evidence="2 3">
    <name type="scientific">Diaphorobacter aerolatus</name>
    <dbReference type="NCBI Taxonomy" id="1288495"/>
    <lineage>
        <taxon>Bacteria</taxon>
        <taxon>Pseudomonadati</taxon>
        <taxon>Pseudomonadota</taxon>
        <taxon>Betaproteobacteria</taxon>
        <taxon>Burkholderiales</taxon>
        <taxon>Comamonadaceae</taxon>
        <taxon>Diaphorobacter</taxon>
    </lineage>
</organism>
<protein>
    <submittedName>
        <fullName evidence="2">DUF3016 domain-containing protein</fullName>
    </submittedName>
</protein>
<feature type="region of interest" description="Disordered" evidence="1">
    <location>
        <begin position="49"/>
        <end position="86"/>
    </location>
</feature>
<dbReference type="Pfam" id="PF11454">
    <property type="entry name" value="DUF3016"/>
    <property type="match status" value="1"/>
</dbReference>
<dbReference type="EMBL" id="CP060783">
    <property type="protein sequence ID" value="QNP50301.1"/>
    <property type="molecule type" value="Genomic_DNA"/>
</dbReference>
<keyword evidence="3" id="KW-1185">Reference proteome</keyword>
<gene>
    <name evidence="2" type="ORF">H9K75_11275</name>
</gene>
<reference evidence="2 3" key="1">
    <citation type="submission" date="2020-08" db="EMBL/GenBank/DDBJ databases">
        <title>Genome sequence of Diaphorobacter aerolatus KACC 16536T.</title>
        <authorList>
            <person name="Hyun D.-W."/>
            <person name="Bae J.-W."/>
        </authorList>
    </citation>
    <scope>NUCLEOTIDE SEQUENCE [LARGE SCALE GENOMIC DNA]</scope>
    <source>
        <strain evidence="2 3">KACC 16536</strain>
    </source>
</reference>
<sequence length="205" mass="22073">MLCLPISADSSSLPGAGAWRAPAVLRRAAGALIMGATLLLAGGCTLLQKNPDQPPPPREIQPGTVSVTTDNPEHFTSAPSERRESSAARRAWVEKLSEHIADRIAAALPEGERAEVHISDIRRAPVTSAADSSGEARSAQGVVPPRITLTFKRLSSRGKVLQSGSRTLQDASLQLKAGRYADDSLRYEKALVDDWVSKEFKDLRR</sequence>
<proteinExistence type="predicted"/>
<evidence type="ECO:0000313" key="3">
    <source>
        <dbReference type="Proteomes" id="UP000516028"/>
    </source>
</evidence>
<dbReference type="AlphaFoldDB" id="A0A7H0GPT5"/>
<name>A0A7H0GPT5_9BURK</name>
<dbReference type="KEGG" id="daer:H9K75_11275"/>
<accession>A0A7H0GPT5</accession>
<dbReference type="Proteomes" id="UP000516028">
    <property type="component" value="Chromosome"/>
</dbReference>
<dbReference type="RefSeq" id="WP_187725808.1">
    <property type="nucleotide sequence ID" value="NZ_CP060783.1"/>
</dbReference>
<evidence type="ECO:0000256" key="1">
    <source>
        <dbReference type="SAM" id="MobiDB-lite"/>
    </source>
</evidence>